<name>A0A9N9GJ27_9GLOM</name>
<dbReference type="Proteomes" id="UP000789831">
    <property type="component" value="Unassembled WGS sequence"/>
</dbReference>
<keyword evidence="1" id="KW-1133">Transmembrane helix</keyword>
<gene>
    <name evidence="2" type="ORF">AGERDE_LOCUS9738</name>
</gene>
<keyword evidence="3" id="KW-1185">Reference proteome</keyword>
<keyword evidence="1" id="KW-0472">Membrane</keyword>
<protein>
    <submittedName>
        <fullName evidence="2">8140_t:CDS:1</fullName>
    </submittedName>
</protein>
<feature type="non-terminal residue" evidence="2">
    <location>
        <position position="1"/>
    </location>
</feature>
<reference evidence="2" key="1">
    <citation type="submission" date="2021-06" db="EMBL/GenBank/DDBJ databases">
        <authorList>
            <person name="Kallberg Y."/>
            <person name="Tangrot J."/>
            <person name="Rosling A."/>
        </authorList>
    </citation>
    <scope>NUCLEOTIDE SEQUENCE</scope>
    <source>
        <strain evidence="2">MT106</strain>
    </source>
</reference>
<sequence>AAVWAVLAASISNKFVVAASVVAVFSSRILVKMTGLKLCKK</sequence>
<evidence type="ECO:0000313" key="3">
    <source>
        <dbReference type="Proteomes" id="UP000789831"/>
    </source>
</evidence>
<proteinExistence type="predicted"/>
<evidence type="ECO:0000313" key="2">
    <source>
        <dbReference type="EMBL" id="CAG8614038.1"/>
    </source>
</evidence>
<dbReference type="AlphaFoldDB" id="A0A9N9GJ27"/>
<keyword evidence="1" id="KW-0812">Transmembrane</keyword>
<organism evidence="2 3">
    <name type="scientific">Ambispora gerdemannii</name>
    <dbReference type="NCBI Taxonomy" id="144530"/>
    <lineage>
        <taxon>Eukaryota</taxon>
        <taxon>Fungi</taxon>
        <taxon>Fungi incertae sedis</taxon>
        <taxon>Mucoromycota</taxon>
        <taxon>Glomeromycotina</taxon>
        <taxon>Glomeromycetes</taxon>
        <taxon>Archaeosporales</taxon>
        <taxon>Ambisporaceae</taxon>
        <taxon>Ambispora</taxon>
    </lineage>
</organism>
<dbReference type="EMBL" id="CAJVPL010002568">
    <property type="protein sequence ID" value="CAG8614038.1"/>
    <property type="molecule type" value="Genomic_DNA"/>
</dbReference>
<comment type="caution">
    <text evidence="2">The sequence shown here is derived from an EMBL/GenBank/DDBJ whole genome shotgun (WGS) entry which is preliminary data.</text>
</comment>
<feature type="transmembrane region" description="Helical" evidence="1">
    <location>
        <begin position="6"/>
        <end position="31"/>
    </location>
</feature>
<accession>A0A9N9GJ27</accession>
<evidence type="ECO:0000256" key="1">
    <source>
        <dbReference type="SAM" id="Phobius"/>
    </source>
</evidence>